<dbReference type="Proteomes" id="UP001159042">
    <property type="component" value="Unassembled WGS sequence"/>
</dbReference>
<accession>A0AAV8VJ93</accession>
<evidence type="ECO:0000313" key="1">
    <source>
        <dbReference type="EMBL" id="KAJ8914293.1"/>
    </source>
</evidence>
<proteinExistence type="predicted"/>
<comment type="caution">
    <text evidence="1">The sequence shown here is derived from an EMBL/GenBank/DDBJ whole genome shotgun (WGS) entry which is preliminary data.</text>
</comment>
<organism evidence="1 2">
    <name type="scientific">Exocentrus adspersus</name>
    <dbReference type="NCBI Taxonomy" id="1586481"/>
    <lineage>
        <taxon>Eukaryota</taxon>
        <taxon>Metazoa</taxon>
        <taxon>Ecdysozoa</taxon>
        <taxon>Arthropoda</taxon>
        <taxon>Hexapoda</taxon>
        <taxon>Insecta</taxon>
        <taxon>Pterygota</taxon>
        <taxon>Neoptera</taxon>
        <taxon>Endopterygota</taxon>
        <taxon>Coleoptera</taxon>
        <taxon>Polyphaga</taxon>
        <taxon>Cucujiformia</taxon>
        <taxon>Chrysomeloidea</taxon>
        <taxon>Cerambycidae</taxon>
        <taxon>Lamiinae</taxon>
        <taxon>Acanthocinini</taxon>
        <taxon>Exocentrus</taxon>
    </lineage>
</organism>
<dbReference type="AlphaFoldDB" id="A0AAV8VJ93"/>
<evidence type="ECO:0000313" key="2">
    <source>
        <dbReference type="Proteomes" id="UP001159042"/>
    </source>
</evidence>
<protein>
    <submittedName>
        <fullName evidence="1">Uncharacterized protein</fullName>
    </submittedName>
</protein>
<sequence length="186" mass="20922">MGNISVVHLSNFLMDISYFLIVEFPTELDTDGSIPTATISSSWAFKDTNGKLCCWWPNFKSEAQRKNAIIHHKEVDIENCLACEIDIKYKTDINTEEENQPRKSAKRNLDDFICNTDTSPSISPPTPPVKKILLCEQNTVGDSQLLIVEECGSNSLTSKTPNIPKPLRNSKTVLKKSYENSQIIQD</sequence>
<dbReference type="EMBL" id="JANEYG010000074">
    <property type="protein sequence ID" value="KAJ8914293.1"/>
    <property type="molecule type" value="Genomic_DNA"/>
</dbReference>
<name>A0AAV8VJ93_9CUCU</name>
<gene>
    <name evidence="1" type="ORF">NQ315_011278</name>
</gene>
<keyword evidence="2" id="KW-1185">Reference proteome</keyword>
<reference evidence="1 2" key="1">
    <citation type="journal article" date="2023" name="Insect Mol. Biol.">
        <title>Genome sequencing provides insights into the evolution of gene families encoding plant cell wall-degrading enzymes in longhorned beetles.</title>
        <authorList>
            <person name="Shin N.R."/>
            <person name="Okamura Y."/>
            <person name="Kirsch R."/>
            <person name="Pauchet Y."/>
        </authorList>
    </citation>
    <scope>NUCLEOTIDE SEQUENCE [LARGE SCALE GENOMIC DNA]</scope>
    <source>
        <strain evidence="1">EAD_L_NR</strain>
    </source>
</reference>